<feature type="transmembrane region" description="Helical" evidence="1">
    <location>
        <begin position="12"/>
        <end position="37"/>
    </location>
</feature>
<dbReference type="STRING" id="693977.Deipr_0660"/>
<dbReference type="KEGG" id="dpt:Deipr_0660"/>
<organism evidence="2 3">
    <name type="scientific">Deinococcus proteolyticus (strain ATCC 35074 / DSM 20540 / JCM 6276 / NBRC 101906 / NCIMB 13154 / VKM Ac-1939 / CCM 2703 / MRP)</name>
    <dbReference type="NCBI Taxonomy" id="693977"/>
    <lineage>
        <taxon>Bacteria</taxon>
        <taxon>Thermotogati</taxon>
        <taxon>Deinococcota</taxon>
        <taxon>Deinococci</taxon>
        <taxon>Deinococcales</taxon>
        <taxon>Deinococcaceae</taxon>
        <taxon>Deinococcus</taxon>
    </lineage>
</organism>
<proteinExistence type="predicted"/>
<feature type="transmembrane region" description="Helical" evidence="1">
    <location>
        <begin position="184"/>
        <end position="203"/>
    </location>
</feature>
<keyword evidence="1" id="KW-0812">Transmembrane</keyword>
<dbReference type="EMBL" id="CP002536">
    <property type="protein sequence ID" value="ADY25820.1"/>
    <property type="molecule type" value="Genomic_DNA"/>
</dbReference>
<dbReference type="AlphaFoldDB" id="F0RLB6"/>
<feature type="transmembrane region" description="Helical" evidence="1">
    <location>
        <begin position="244"/>
        <end position="262"/>
    </location>
</feature>
<feature type="transmembrane region" description="Helical" evidence="1">
    <location>
        <begin position="302"/>
        <end position="322"/>
    </location>
</feature>
<feature type="transmembrane region" description="Helical" evidence="1">
    <location>
        <begin position="209"/>
        <end position="232"/>
    </location>
</feature>
<dbReference type="RefSeq" id="WP_013614429.1">
    <property type="nucleotide sequence ID" value="NC_015161.1"/>
</dbReference>
<sequence length="344" mass="36761">MSAHGSSAAQPVPMNTVISHMVPTFLMGLIMTIAYLAGFHRPDPHHVPIAVVGSGSAALHTMRSLQEGLGERVSLTMLPTREAARAAINNLQISGAFIPGKTGAEVLVAPAASDTTAMIVQRMFEAVSHKTGLPVKFTNVLPVLTNDPIGQNAFFFLVALSVTSYAIGIAIAAAGATRTWRERLMLALGAAALITVVEGWLAVGVFGMFAGHALAALGITFMYSLAVILFAVGLHPLLGRFSTMVYAALFVSLNFTSSGGVFETMMQPAFFQWLGKFWIGSGFIDIMRRIVYFPGLSLTGPLTILSGWMMLGALAVVVGIWYENRHRPRPLTGEELELEEDVAV</sequence>
<keyword evidence="1" id="KW-1133">Transmembrane helix</keyword>
<reference evidence="3" key="1">
    <citation type="submission" date="2011-02" db="EMBL/GenBank/DDBJ databases">
        <title>The complete sequence of chromosome of Deinococcus proteolyticus DSM 20540.</title>
        <authorList>
            <consortium name="US DOE Joint Genome Institute (JGI-PGF)"/>
            <person name="Lucas S."/>
            <person name="Copeland A."/>
            <person name="Lapidus A."/>
            <person name="Bruce D."/>
            <person name="Goodwin L."/>
            <person name="Pitluck S."/>
            <person name="Kyrpides N."/>
            <person name="Mavromatis K."/>
            <person name="Pagani I."/>
            <person name="Ivanova N."/>
            <person name="Ovchinnikova G."/>
            <person name="Zeytun A."/>
            <person name="Detter J.C."/>
            <person name="Han C."/>
            <person name="Land M."/>
            <person name="Hauser L."/>
            <person name="Markowitz V."/>
            <person name="Cheng J.-F."/>
            <person name="Hugenholtz P."/>
            <person name="Woyke T."/>
            <person name="Wu D."/>
            <person name="Pukall R."/>
            <person name="Steenblock K."/>
            <person name="Brambilla E."/>
            <person name="Klenk H.-P."/>
            <person name="Eisen J.A."/>
        </authorList>
    </citation>
    <scope>NUCLEOTIDE SEQUENCE [LARGE SCALE GENOMIC DNA]</scope>
    <source>
        <strain evidence="3">ATCC 35074 / DSM 20540 / JCM 6276 / NBRC 101906 / NCIMB 13154 / VKM Ac-1939 / CCM 2703 / MRP</strain>
    </source>
</reference>
<evidence type="ECO:0000313" key="2">
    <source>
        <dbReference type="EMBL" id="ADY25820.1"/>
    </source>
</evidence>
<dbReference type="eggNOG" id="COG0842">
    <property type="taxonomic scope" value="Bacteria"/>
</dbReference>
<name>F0RLB6_DEIPM</name>
<evidence type="ECO:0008006" key="4">
    <source>
        <dbReference type="Google" id="ProtNLM"/>
    </source>
</evidence>
<evidence type="ECO:0000256" key="1">
    <source>
        <dbReference type="SAM" id="Phobius"/>
    </source>
</evidence>
<dbReference type="OrthoDB" id="3288304at2"/>
<dbReference type="HOGENOM" id="CLU_045983_0_1_0"/>
<keyword evidence="1" id="KW-0472">Membrane</keyword>
<keyword evidence="3" id="KW-1185">Reference proteome</keyword>
<feature type="transmembrane region" description="Helical" evidence="1">
    <location>
        <begin position="153"/>
        <end position="177"/>
    </location>
</feature>
<reference evidence="2 3" key="2">
    <citation type="journal article" date="2012" name="Stand. Genomic Sci.">
        <title>Complete genome sequence of the orange-red pigmented, radioresistant Deinococcus proteolyticus type strain (MRP(T)).</title>
        <authorList>
            <person name="Copeland A."/>
            <person name="Zeytun A."/>
            <person name="Yassawong M."/>
            <person name="Nolan M."/>
            <person name="Lucas S."/>
            <person name="Hammon N."/>
            <person name="Deshpande S."/>
            <person name="Cheng J.F."/>
            <person name="Han C."/>
            <person name="Tapia R."/>
            <person name="Goodwin L.A."/>
            <person name="Pitluck S."/>
            <person name="Mavromatis K."/>
            <person name="Liolios K."/>
            <person name="Pagani I."/>
            <person name="Ivanova N."/>
            <person name="Mikhailova N."/>
            <person name="Pati A."/>
            <person name="Chen A."/>
            <person name="Palaniappan K."/>
            <person name="Land M."/>
            <person name="Hauser L."/>
            <person name="Jeffries C.D."/>
            <person name="Brambilla E.M."/>
            <person name="Rohde M."/>
            <person name="Sikorski J."/>
            <person name="Pukall R."/>
            <person name="Goker M."/>
            <person name="Detter J.C."/>
            <person name="Woyke T."/>
            <person name="Bristow J."/>
            <person name="Eisen J.A."/>
            <person name="Markowitz V."/>
            <person name="Hugenholtz P."/>
            <person name="Kyrpides N.C."/>
            <person name="Klenk H.P."/>
            <person name="Lapidus A."/>
        </authorList>
    </citation>
    <scope>NUCLEOTIDE SEQUENCE [LARGE SCALE GENOMIC DNA]</scope>
    <source>
        <strain evidence="3">ATCC 35074 / DSM 20540 / JCM 6276 / NBRC 101906 / NCIMB 13154 / VKM Ac-1939 / CCM 2703 / MRP</strain>
    </source>
</reference>
<evidence type="ECO:0000313" key="3">
    <source>
        <dbReference type="Proteomes" id="UP000007718"/>
    </source>
</evidence>
<accession>F0RLB6</accession>
<dbReference type="Proteomes" id="UP000007718">
    <property type="component" value="Chromosome"/>
</dbReference>
<gene>
    <name evidence="2" type="ordered locus">Deipr_0660</name>
</gene>
<protein>
    <recommendedName>
        <fullName evidence="4">DUF3533 domain-containing protein</fullName>
    </recommendedName>
</protein>